<reference evidence="11 12" key="1">
    <citation type="submission" date="2019-02" db="EMBL/GenBank/DDBJ databases">
        <title>Sequencing the genomes of 1000 actinobacteria strains.</title>
        <authorList>
            <person name="Klenk H.-P."/>
        </authorList>
    </citation>
    <scope>NUCLEOTIDE SEQUENCE [LARGE SCALE GENOMIC DNA]</scope>
    <source>
        <strain evidence="11 12">DSM 45162</strain>
    </source>
</reference>
<keyword evidence="4" id="KW-0443">Lipid metabolism</keyword>
<organism evidence="11 12">
    <name type="scientific">Krasilnikovia cinnamomea</name>
    <dbReference type="NCBI Taxonomy" id="349313"/>
    <lineage>
        <taxon>Bacteria</taxon>
        <taxon>Bacillati</taxon>
        <taxon>Actinomycetota</taxon>
        <taxon>Actinomycetes</taxon>
        <taxon>Micromonosporales</taxon>
        <taxon>Micromonosporaceae</taxon>
        <taxon>Krasilnikovia</taxon>
    </lineage>
</organism>
<dbReference type="InterPro" id="IPR033175">
    <property type="entry name" value="PSD-A"/>
</dbReference>
<evidence type="ECO:0000256" key="4">
    <source>
        <dbReference type="ARBA" id="ARBA00023098"/>
    </source>
</evidence>
<evidence type="ECO:0000256" key="8">
    <source>
        <dbReference type="ARBA" id="ARBA00023239"/>
    </source>
</evidence>
<evidence type="ECO:0000256" key="3">
    <source>
        <dbReference type="ARBA" id="ARBA00022793"/>
    </source>
</evidence>
<keyword evidence="1" id="KW-1003">Cell membrane</keyword>
<name>A0A4Q7ZM27_9ACTN</name>
<evidence type="ECO:0000256" key="9">
    <source>
        <dbReference type="ARBA" id="ARBA00023264"/>
    </source>
</evidence>
<dbReference type="GO" id="GO:0008654">
    <property type="term" value="P:phospholipid biosynthetic process"/>
    <property type="evidence" value="ECO:0007669"/>
    <property type="project" value="UniProtKB-KW"/>
</dbReference>
<evidence type="ECO:0000256" key="1">
    <source>
        <dbReference type="ARBA" id="ARBA00022475"/>
    </source>
</evidence>
<sequence>MTPFPAVATAPVAGVGPRAARALTAEFARRSTASSALVLGADHAGDVVAAALEALLPGDTLTLVPSDRTTPSLLRDHITGLGSWIADRVRIVDALPEADPADVVIVAEPLTGTAEDVRGLLDGLGKYLTNGAVVTVATPAVPGRTAGAAAELFRQSALFGVGSDLVLRNQPPIRVHRLRFTPAETSVAATLAPAYRPSSVPVTRTMHIDSNGVAAAGIALGLAALARSARPKSKLWLLPALAAAPIAAFFRDPERDVPGDADAVVAASDGRVLSVERLRDERFGDGEFLRVAVFLSVLDVHVNRVPVAGRVTDYFVEEGGYANAMTAAAEHNVAAYTVLDTDHGTVVVAQRTGLIARRIVQRTPVGALVARGERLGLIRFGSRTDVYLPADRAEAKVAAGDKVIGASSVIARWI</sequence>
<keyword evidence="6" id="KW-0865">Zymogen</keyword>
<dbReference type="InterPro" id="IPR003817">
    <property type="entry name" value="PS_Dcarbxylase"/>
</dbReference>
<evidence type="ECO:0000256" key="2">
    <source>
        <dbReference type="ARBA" id="ARBA00022516"/>
    </source>
</evidence>
<evidence type="ECO:0000313" key="12">
    <source>
        <dbReference type="Proteomes" id="UP000292564"/>
    </source>
</evidence>
<proteinExistence type="predicted"/>
<keyword evidence="12" id="KW-1185">Reference proteome</keyword>
<evidence type="ECO:0000256" key="6">
    <source>
        <dbReference type="ARBA" id="ARBA00023145"/>
    </source>
</evidence>
<keyword evidence="5" id="KW-0472">Membrane</keyword>
<evidence type="ECO:0000256" key="5">
    <source>
        <dbReference type="ARBA" id="ARBA00023136"/>
    </source>
</evidence>
<protein>
    <submittedName>
        <fullName evidence="11">Phosphatidylserine decarboxylase</fullName>
    </submittedName>
</protein>
<dbReference type="PANTHER" id="PTHR35809:SF1">
    <property type="entry name" value="ARCHAETIDYLSERINE DECARBOXYLASE PROENZYME-RELATED"/>
    <property type="match status" value="1"/>
</dbReference>
<keyword evidence="2" id="KW-0444">Lipid biosynthesis</keyword>
<dbReference type="OrthoDB" id="9790893at2"/>
<keyword evidence="7" id="KW-0594">Phospholipid biosynthesis</keyword>
<keyword evidence="3" id="KW-0210">Decarboxylase</keyword>
<evidence type="ECO:0000256" key="10">
    <source>
        <dbReference type="ARBA" id="ARBA00023317"/>
    </source>
</evidence>
<comment type="caution">
    <text evidence="11">The sequence shown here is derived from an EMBL/GenBank/DDBJ whole genome shotgun (WGS) entry which is preliminary data.</text>
</comment>
<dbReference type="Proteomes" id="UP000292564">
    <property type="component" value="Unassembled WGS sequence"/>
</dbReference>
<dbReference type="Pfam" id="PF02666">
    <property type="entry name" value="PS_Dcarbxylase"/>
    <property type="match status" value="1"/>
</dbReference>
<dbReference type="PANTHER" id="PTHR35809">
    <property type="entry name" value="ARCHAETIDYLSERINE DECARBOXYLASE PROENZYME-RELATED"/>
    <property type="match status" value="1"/>
</dbReference>
<keyword evidence="10" id="KW-0670">Pyruvate</keyword>
<keyword evidence="9" id="KW-1208">Phospholipid metabolism</keyword>
<gene>
    <name evidence="11" type="ORF">EV385_3879</name>
</gene>
<dbReference type="RefSeq" id="WP_130510707.1">
    <property type="nucleotide sequence ID" value="NZ_SHKY01000001.1"/>
</dbReference>
<evidence type="ECO:0000313" key="11">
    <source>
        <dbReference type="EMBL" id="RZU52038.1"/>
    </source>
</evidence>
<dbReference type="AlphaFoldDB" id="A0A4Q7ZM27"/>
<keyword evidence="8" id="KW-0456">Lyase</keyword>
<dbReference type="GO" id="GO:0004609">
    <property type="term" value="F:phosphatidylserine decarboxylase activity"/>
    <property type="evidence" value="ECO:0007669"/>
    <property type="project" value="InterPro"/>
</dbReference>
<accession>A0A4Q7ZM27</accession>
<evidence type="ECO:0000256" key="7">
    <source>
        <dbReference type="ARBA" id="ARBA00023209"/>
    </source>
</evidence>
<dbReference type="EMBL" id="SHKY01000001">
    <property type="protein sequence ID" value="RZU52038.1"/>
    <property type="molecule type" value="Genomic_DNA"/>
</dbReference>